<evidence type="ECO:0000259" key="1">
    <source>
        <dbReference type="Pfam" id="PF00391"/>
    </source>
</evidence>
<dbReference type="SUPFAM" id="SSF56059">
    <property type="entry name" value="Glutathione synthetase ATP-binding domain-like"/>
    <property type="match status" value="1"/>
</dbReference>
<dbReference type="Gene3D" id="3.50.30.10">
    <property type="entry name" value="Phosphohistidine domain"/>
    <property type="match status" value="1"/>
</dbReference>
<dbReference type="InterPro" id="IPR036637">
    <property type="entry name" value="Phosphohistidine_dom_sf"/>
</dbReference>
<gene>
    <name evidence="2" type="ORF">SAMN05216289_101156</name>
</gene>
<sequence>MTPAISPHTGKSSVLDTLGPLLRNARIPQGATVSHKEWISSPENFLERIFALGIEGSLAVRSDRSDEDEHPTNAGRYLTLLDVFPAATPLLAAIERVFASYDSVRPEDRVFVQAQVSAIRHAMVASTTGAFGSEYDSVSIAAGAAPDSITRGDAPADTWHFSAEAESVRLPRPIARVASLLRELRTLVVDGPFEIEIVDDGSELWLLQLRPLPGRVCVPVRKVAFDRAVAQVEQARNQGAVLFGMMPDWNTAELLGAHPRPMALSLFESLIGDSVWWRGRADLGYAPPYCNQLVRPVAGRPYVDVRASFESLCPADATKRQRAFLVQAWLEHLQSHPHLHDRVEFDVVQAGFEFDMDARMKAVGCSKISNSLISSLGKITIRSLAREQMESEVKALCTQISMPRCKSLPLLDRWNLLRECVAIPFSRMARRDFLARSLWESLVRIGVIEPGRYLHMLSDAPERPGLLESNASRAARPGQFDIRSSGLERFSALPADTPCRNPFVLSPGESSDLSRLLREHRLPWSPQQLVALSRMAARGREFGKWVLASILGDLLAEIRALGAARHLDAELLSWLRWPAVVDGLEGDPNRLREASVLARQEYQRDSKLKMPLLFAHPAELEFVRIPSTNGHYLGRGKAAGPLVCLTAESHKGALPSNAIVAIRSADPGYEWIFEHQPAALITAFGGPHSHMALRCADAGCGAILGIGPERFERLVHGIWVSIDFEEARLDSRSAGVRRGDRRVA</sequence>
<dbReference type="Pfam" id="PF00391">
    <property type="entry name" value="PEP-utilizers"/>
    <property type="match status" value="1"/>
</dbReference>
<dbReference type="AlphaFoldDB" id="A0A1I4V665"/>
<dbReference type="SUPFAM" id="SSF52009">
    <property type="entry name" value="Phosphohistidine domain"/>
    <property type="match status" value="1"/>
</dbReference>
<keyword evidence="3" id="KW-1185">Reference proteome</keyword>
<protein>
    <submittedName>
        <fullName evidence="2">PEP-utilising enzyme, mobile domain</fullName>
    </submittedName>
</protein>
<dbReference type="GO" id="GO:0016772">
    <property type="term" value="F:transferase activity, transferring phosphorus-containing groups"/>
    <property type="evidence" value="ECO:0007669"/>
    <property type="project" value="InterPro"/>
</dbReference>
<organism evidence="2 3">
    <name type="scientific">Dokdonella immobilis</name>
    <dbReference type="NCBI Taxonomy" id="578942"/>
    <lineage>
        <taxon>Bacteria</taxon>
        <taxon>Pseudomonadati</taxon>
        <taxon>Pseudomonadota</taxon>
        <taxon>Gammaproteobacteria</taxon>
        <taxon>Lysobacterales</taxon>
        <taxon>Rhodanobacteraceae</taxon>
        <taxon>Dokdonella</taxon>
    </lineage>
</organism>
<dbReference type="EMBL" id="FOVF01000001">
    <property type="protein sequence ID" value="SFM96689.1"/>
    <property type="molecule type" value="Genomic_DNA"/>
</dbReference>
<dbReference type="Proteomes" id="UP000198575">
    <property type="component" value="Unassembled WGS sequence"/>
</dbReference>
<dbReference type="RefSeq" id="WP_175497795.1">
    <property type="nucleotide sequence ID" value="NZ_FOVF01000001.1"/>
</dbReference>
<accession>A0A1I4V665</accession>
<dbReference type="STRING" id="578942.SAMN05216289_101156"/>
<name>A0A1I4V665_9GAMM</name>
<evidence type="ECO:0000313" key="2">
    <source>
        <dbReference type="EMBL" id="SFM96689.1"/>
    </source>
</evidence>
<evidence type="ECO:0000313" key="3">
    <source>
        <dbReference type="Proteomes" id="UP000198575"/>
    </source>
</evidence>
<proteinExistence type="predicted"/>
<dbReference type="InterPro" id="IPR008279">
    <property type="entry name" value="PEP-util_enz_mobile_dom"/>
</dbReference>
<feature type="domain" description="PEP-utilising enzyme mobile" evidence="1">
    <location>
        <begin position="655"/>
        <end position="723"/>
    </location>
</feature>
<reference evidence="2 3" key="1">
    <citation type="submission" date="2016-10" db="EMBL/GenBank/DDBJ databases">
        <authorList>
            <person name="de Groot N.N."/>
        </authorList>
    </citation>
    <scope>NUCLEOTIDE SEQUENCE [LARGE SCALE GENOMIC DNA]</scope>
    <source>
        <strain evidence="2 3">CGMCC 1.7659</strain>
    </source>
</reference>